<evidence type="ECO:0000313" key="5">
    <source>
        <dbReference type="Proteomes" id="UP000001660"/>
    </source>
</evidence>
<evidence type="ECO:0000256" key="1">
    <source>
        <dbReference type="ARBA" id="ARBA00007734"/>
    </source>
</evidence>
<dbReference type="PANTHER" id="PTHR37423:SF2">
    <property type="entry name" value="MEMBRANE-BOUND LYTIC MUREIN TRANSGLYCOSYLASE C"/>
    <property type="match status" value="1"/>
</dbReference>
<dbReference type="SUPFAM" id="SSF53955">
    <property type="entry name" value="Lysozyme-like"/>
    <property type="match status" value="1"/>
</dbReference>
<gene>
    <name evidence="4" type="ORF">NIDE3727</name>
</gene>
<dbReference type="EMBL" id="FP929003">
    <property type="protein sequence ID" value="CBK43405.1"/>
    <property type="molecule type" value="Genomic_DNA"/>
</dbReference>
<dbReference type="OrthoDB" id="9781970at2"/>
<dbReference type="InterPro" id="IPR019734">
    <property type="entry name" value="TPR_rpt"/>
</dbReference>
<dbReference type="Gene3D" id="1.25.40.10">
    <property type="entry name" value="Tetratricopeptide repeat domain"/>
    <property type="match status" value="3"/>
</dbReference>
<reference evidence="4 5" key="1">
    <citation type="journal article" date="2010" name="Proc. Natl. Acad. Sci. U.S.A.">
        <title>A Nitrospira metagenome illuminates the physiology and evolution of globally important nitrite-oxidizing bacteria.</title>
        <authorList>
            <person name="Lucker S."/>
            <person name="Wagner M."/>
            <person name="Maixner F."/>
            <person name="Pelletier E."/>
            <person name="Koch H."/>
            <person name="Vacherie B."/>
            <person name="Rattei T."/>
            <person name="Sinninghe Damste J."/>
            <person name="Spieck E."/>
            <person name="Le Paslier D."/>
            <person name="Daims H."/>
        </authorList>
    </citation>
    <scope>NUCLEOTIDE SEQUENCE [LARGE SCALE GENOMIC DNA]</scope>
</reference>
<dbReference type="InterPro" id="IPR008258">
    <property type="entry name" value="Transglycosylase_SLT_dom_1"/>
</dbReference>
<dbReference type="CDD" id="cd13401">
    <property type="entry name" value="Slt70-like"/>
    <property type="match status" value="1"/>
</dbReference>
<comment type="similarity">
    <text evidence="1">Belongs to the transglycosylase Slt family.</text>
</comment>
<dbReference type="Pfam" id="PF01464">
    <property type="entry name" value="SLT"/>
    <property type="match status" value="1"/>
</dbReference>
<evidence type="ECO:0000259" key="3">
    <source>
        <dbReference type="Pfam" id="PF01464"/>
    </source>
</evidence>
<accession>D8P7Q9</accession>
<proteinExistence type="inferred from homology"/>
<dbReference type="STRING" id="330214.NIDE3727"/>
<protein>
    <submittedName>
        <fullName evidence="4">Putative Soluble lytic murein transglycosylase</fullName>
    </submittedName>
</protein>
<dbReference type="PANTHER" id="PTHR37423">
    <property type="entry name" value="SOLUBLE LYTIC MUREIN TRANSGLYCOSYLASE-RELATED"/>
    <property type="match status" value="1"/>
</dbReference>
<dbReference type="Pfam" id="PF14559">
    <property type="entry name" value="TPR_19"/>
    <property type="match status" value="1"/>
</dbReference>
<dbReference type="InterPro" id="IPR011990">
    <property type="entry name" value="TPR-like_helical_dom_sf"/>
</dbReference>
<dbReference type="Proteomes" id="UP000001660">
    <property type="component" value="Chromosome"/>
</dbReference>
<dbReference type="eggNOG" id="COG1729">
    <property type="taxonomic scope" value="Bacteria"/>
</dbReference>
<sequence length="745" mass="83178">MTALPWRISLSALAVWSVLSSLFLTATAESPRPLPVAAAPCVSAEDCFRSAVALNERSGSPAQRDQTMMLKIDQLRSVMDLYPSTIWAKRAGVVLGVLLIEREPVEAAKRLRVVQPDMPVLDDYLRLWIGESLLKQNEPIQAAELLETIPKIVPDSSLIAKAAYRTGEAWYSANVCFRAVDWLGRAVVLAEKDPAAPLALWHQAECHIRENRLPEARTALKQLWLRYPHSPEAREAKARLDTALGGESWAPTAEDHSIRAQAFLGLAMQAEAVEELRRFLAMAPGHPRRFDARLKLGVAYVRLKQYDQARETFRALVADRVQESSEATVWLARVYLRQSQGDKLIGLARSVAQGALGGDQRATVHLFAGVWLEDQGQFDEAIGMFRQVAKLGDSASQRAEGLWRAGWAQYRTARYRDAAETFRSVVELHVNGFEPQAMYWAARADEHEKNTTVVDQYTRLCQRHAYSYYCQLAARRGSLPPVTPVATDAERPTGDEASRLPENRRSEIERHVVYQRGIELKILGFAQDAARELGSLTEQYSRDPEVLLAFSTLLSEVGAYHPALRVAKVHFKEKLERSGLPTAPALWTVAYPTGLLPTITAQGVTAVDPYLAAAIIREESQYDEKALSMVGAVGLMQLMPVTANAVAQRYGFPAVGREELFDQETNIRLGVRYLGQLLEQYGGNLAHAVAAYNAGPIAVNNWIAVHRGREQDEFVELIPYQETRLYVKRVLRSYGEYRRLHNGTS</sequence>
<dbReference type="eggNOG" id="COG0457">
    <property type="taxonomic scope" value="Bacteria"/>
</dbReference>
<name>D8P7Q9_9BACT</name>
<dbReference type="InterPro" id="IPR023346">
    <property type="entry name" value="Lysozyme-like_dom_sf"/>
</dbReference>
<dbReference type="SMART" id="SM00028">
    <property type="entry name" value="TPR"/>
    <property type="match status" value="6"/>
</dbReference>
<dbReference type="Gene3D" id="1.10.530.10">
    <property type="match status" value="1"/>
</dbReference>
<evidence type="ECO:0000256" key="2">
    <source>
        <dbReference type="SAM" id="MobiDB-lite"/>
    </source>
</evidence>
<dbReference type="KEGG" id="nde:NIDE3727"/>
<evidence type="ECO:0000313" key="4">
    <source>
        <dbReference type="EMBL" id="CBK43405.1"/>
    </source>
</evidence>
<feature type="domain" description="Transglycosylase SLT" evidence="3">
    <location>
        <begin position="603"/>
        <end position="713"/>
    </location>
</feature>
<dbReference type="CAZy" id="GH23">
    <property type="family name" value="Glycoside Hydrolase Family 23"/>
</dbReference>
<feature type="region of interest" description="Disordered" evidence="2">
    <location>
        <begin position="481"/>
        <end position="502"/>
    </location>
</feature>
<dbReference type="Pfam" id="PF13432">
    <property type="entry name" value="TPR_16"/>
    <property type="match status" value="2"/>
</dbReference>
<organism evidence="4 5">
    <name type="scientific">Nitrospira defluvii</name>
    <dbReference type="NCBI Taxonomy" id="330214"/>
    <lineage>
        <taxon>Bacteria</taxon>
        <taxon>Pseudomonadati</taxon>
        <taxon>Nitrospirota</taxon>
        <taxon>Nitrospiria</taxon>
        <taxon>Nitrospirales</taxon>
        <taxon>Nitrospiraceae</taxon>
        <taxon>Nitrospira</taxon>
    </lineage>
</organism>
<dbReference type="SUPFAM" id="SSF48452">
    <property type="entry name" value="TPR-like"/>
    <property type="match status" value="2"/>
</dbReference>
<dbReference type="AlphaFoldDB" id="D8P7Q9"/>
<feature type="compositionally biased region" description="Basic and acidic residues" evidence="2">
    <location>
        <begin position="488"/>
        <end position="502"/>
    </location>
</feature>
<dbReference type="eggNOG" id="COG0741">
    <property type="taxonomic scope" value="Bacteria"/>
</dbReference>
<keyword evidence="5" id="KW-1185">Reference proteome</keyword>
<dbReference type="HOGENOM" id="CLU_013746_1_1_0"/>